<gene>
    <name evidence="1" type="ORF">FC752_22250</name>
</gene>
<proteinExistence type="predicted"/>
<sequence length="347" mass="40701">MDVLIEPIQLSFPIKQANVRISSGWLDRLDIFTKFVFKMIVKGYGEEEIQSVTKLQKHLILEEIHRLQDWGLIEKDYKLTNLGENYEVLLEIIEDFNKEEPIFYINLFNGQVLLEKKEFVLEPKGKKMKSNVTWVQTQGANFNNVQEQFIQTYLFTHPLSGYLSLEAIEALDIWLEIEKETPTVYYLKTIESLANLPHSQLKRQMDDLLLQLKVPSLKVKIDHVDLIRHRTVLSTLSQLEKYDASLISSDAQKLLKLNDLYTTELKHEEKVYYWNPLNNHFTLKFEEQTKVQTNSFKIIAACLPPTELFIKEVFEDLPEGFKVFVENVDEKIYTIHACSKELLEELI</sequence>
<dbReference type="RefSeq" id="WP_025220235.1">
    <property type="nucleotide sequence ID" value="NZ_CP006837.1"/>
</dbReference>
<dbReference type="Proteomes" id="UP000308539">
    <property type="component" value="Unassembled WGS sequence"/>
</dbReference>
<accession>A0ABY2T471</accession>
<organism evidence="1 2">
    <name type="scientific">Lysinibacillus varians</name>
    <dbReference type="NCBI Taxonomy" id="1145276"/>
    <lineage>
        <taxon>Bacteria</taxon>
        <taxon>Bacillati</taxon>
        <taxon>Bacillota</taxon>
        <taxon>Bacilli</taxon>
        <taxon>Bacillales</taxon>
        <taxon>Bacillaceae</taxon>
        <taxon>Lysinibacillus</taxon>
    </lineage>
</organism>
<evidence type="ECO:0000313" key="2">
    <source>
        <dbReference type="Proteomes" id="UP000308539"/>
    </source>
</evidence>
<evidence type="ECO:0000313" key="1">
    <source>
        <dbReference type="EMBL" id="TKI51298.1"/>
    </source>
</evidence>
<dbReference type="EMBL" id="SZPV01000062">
    <property type="protein sequence ID" value="TKI51298.1"/>
    <property type="molecule type" value="Genomic_DNA"/>
</dbReference>
<keyword evidence="2" id="KW-1185">Reference proteome</keyword>
<comment type="caution">
    <text evidence="1">The sequence shown here is derived from an EMBL/GenBank/DDBJ whole genome shotgun (WGS) entry which is preliminary data.</text>
</comment>
<reference evidence="1 2" key="1">
    <citation type="submission" date="2019-04" db="EMBL/GenBank/DDBJ databases">
        <title>Lysinibacillus genome sequencing.</title>
        <authorList>
            <person name="Dunlap C."/>
        </authorList>
    </citation>
    <scope>NUCLEOTIDE SEQUENCE [LARGE SCALE GENOMIC DNA]</scope>
    <source>
        <strain evidence="1 2">NBRC 109424</strain>
    </source>
</reference>
<name>A0ABY2T471_9BACI</name>
<protein>
    <submittedName>
        <fullName evidence="1">Uncharacterized protein</fullName>
    </submittedName>
</protein>